<reference evidence="2 3" key="1">
    <citation type="submission" date="2019-02" db="EMBL/GenBank/DDBJ databases">
        <title>Deep-cultivation of Planctomycetes and their phenomic and genomic characterization uncovers novel biology.</title>
        <authorList>
            <person name="Wiegand S."/>
            <person name="Jogler M."/>
            <person name="Boedeker C."/>
            <person name="Pinto D."/>
            <person name="Vollmers J."/>
            <person name="Rivas-Marin E."/>
            <person name="Kohn T."/>
            <person name="Peeters S.H."/>
            <person name="Heuer A."/>
            <person name="Rast P."/>
            <person name="Oberbeckmann S."/>
            <person name="Bunk B."/>
            <person name="Jeske O."/>
            <person name="Meyerdierks A."/>
            <person name="Storesund J.E."/>
            <person name="Kallscheuer N."/>
            <person name="Luecker S."/>
            <person name="Lage O.M."/>
            <person name="Pohl T."/>
            <person name="Merkel B.J."/>
            <person name="Hornburger P."/>
            <person name="Mueller R.-W."/>
            <person name="Bruemmer F."/>
            <person name="Labrenz M."/>
            <person name="Spormann A.M."/>
            <person name="Op Den Camp H."/>
            <person name="Overmann J."/>
            <person name="Amann R."/>
            <person name="Jetten M.S.M."/>
            <person name="Mascher T."/>
            <person name="Medema M.H."/>
            <person name="Devos D.P."/>
            <person name="Kaster A.-K."/>
            <person name="Ovreas L."/>
            <person name="Rohde M."/>
            <person name="Galperin M.Y."/>
            <person name="Jogler C."/>
        </authorList>
    </citation>
    <scope>NUCLEOTIDE SEQUENCE [LARGE SCALE GENOMIC DNA]</scope>
    <source>
        <strain evidence="2 3">CA54</strain>
    </source>
</reference>
<feature type="transmembrane region" description="Helical" evidence="1">
    <location>
        <begin position="83"/>
        <end position="103"/>
    </location>
</feature>
<dbReference type="AlphaFoldDB" id="A0A5C6BRH9"/>
<protein>
    <submittedName>
        <fullName evidence="2">Uncharacterized protein</fullName>
    </submittedName>
</protein>
<dbReference type="OrthoDB" id="9914914at2"/>
<keyword evidence="1" id="KW-1133">Transmembrane helix</keyword>
<name>A0A5C6BRH9_9PLAN</name>
<evidence type="ECO:0000313" key="2">
    <source>
        <dbReference type="EMBL" id="TWU14367.1"/>
    </source>
</evidence>
<gene>
    <name evidence="2" type="ORF">CA54_32120</name>
</gene>
<comment type="caution">
    <text evidence="2">The sequence shown here is derived from an EMBL/GenBank/DDBJ whole genome shotgun (WGS) entry which is preliminary data.</text>
</comment>
<keyword evidence="1" id="KW-0472">Membrane</keyword>
<dbReference type="Proteomes" id="UP000320735">
    <property type="component" value="Unassembled WGS sequence"/>
</dbReference>
<evidence type="ECO:0000313" key="3">
    <source>
        <dbReference type="Proteomes" id="UP000320735"/>
    </source>
</evidence>
<accession>A0A5C6BRH9</accession>
<keyword evidence="3" id="KW-1185">Reference proteome</keyword>
<keyword evidence="1" id="KW-0812">Transmembrane</keyword>
<dbReference type="RefSeq" id="WP_146371661.1">
    <property type="nucleotide sequence ID" value="NZ_SJPP01000001.1"/>
</dbReference>
<evidence type="ECO:0000256" key="1">
    <source>
        <dbReference type="SAM" id="Phobius"/>
    </source>
</evidence>
<organism evidence="2 3">
    <name type="scientific">Symmachiella macrocystis</name>
    <dbReference type="NCBI Taxonomy" id="2527985"/>
    <lineage>
        <taxon>Bacteria</taxon>
        <taxon>Pseudomonadati</taxon>
        <taxon>Planctomycetota</taxon>
        <taxon>Planctomycetia</taxon>
        <taxon>Planctomycetales</taxon>
        <taxon>Planctomycetaceae</taxon>
        <taxon>Symmachiella</taxon>
    </lineage>
</organism>
<feature type="transmembrane region" description="Helical" evidence="1">
    <location>
        <begin position="46"/>
        <end position="63"/>
    </location>
</feature>
<sequence>MLKTPADKITRDLRTKFRYSLLSEQQRLRSAFTQGKKLGLGFRMDIFFFLLVVLAIFFYEWFRRFITLMLLPDDCFPGRYDKLIWGLAFIFLFFVTPITFNYWQKAYLQVKSNETDAARQTA</sequence>
<dbReference type="EMBL" id="SJPP01000001">
    <property type="protein sequence ID" value="TWU14367.1"/>
    <property type="molecule type" value="Genomic_DNA"/>
</dbReference>
<proteinExistence type="predicted"/>